<organism evidence="4 5">
    <name type="scientific">Ziziphus jujuba</name>
    <name type="common">Chinese jujube</name>
    <name type="synonym">Ziziphus sativa</name>
    <dbReference type="NCBI Taxonomy" id="326968"/>
    <lineage>
        <taxon>Eukaryota</taxon>
        <taxon>Viridiplantae</taxon>
        <taxon>Streptophyta</taxon>
        <taxon>Embryophyta</taxon>
        <taxon>Tracheophyta</taxon>
        <taxon>Spermatophyta</taxon>
        <taxon>Magnoliopsida</taxon>
        <taxon>eudicotyledons</taxon>
        <taxon>Gunneridae</taxon>
        <taxon>Pentapetalae</taxon>
        <taxon>rosids</taxon>
        <taxon>fabids</taxon>
        <taxon>Rosales</taxon>
        <taxon>Rhamnaceae</taxon>
        <taxon>Paliureae</taxon>
        <taxon>Ziziphus</taxon>
    </lineage>
</organism>
<feature type="chain" id="PRO_5046175337" evidence="3">
    <location>
        <begin position="20"/>
        <end position="161"/>
    </location>
</feature>
<sequence>MAKLVLLLALCILPALALATRPLRKPLIVQGRVYCDTCLAGFETSASNYIAGAKVRLECKNRNTMQLLYSKGGTTDSTGTYKITVTEDHEDQLCDAFLVSSPQGDCAKVSPGRERARVILTNYNGMASETRFANAMGFTKEEPAAGCANVLKQYQEFDNDD</sequence>
<dbReference type="KEGG" id="zju:107420973"/>
<evidence type="ECO:0000313" key="5">
    <source>
        <dbReference type="RefSeq" id="XP_015885563.3"/>
    </source>
</evidence>
<accession>A0A6P3ZVG0</accession>
<dbReference type="AlphaFoldDB" id="A0A6P3ZVG0"/>
<dbReference type="InParanoid" id="A0A6P3ZVG0"/>
<keyword evidence="3" id="KW-0732">Signal</keyword>
<comment type="similarity">
    <text evidence="1">Belongs to the Ole e I family.</text>
</comment>
<dbReference type="Proteomes" id="UP001652623">
    <property type="component" value="Chromosome 5"/>
</dbReference>
<feature type="signal peptide" evidence="3">
    <location>
        <begin position="1"/>
        <end position="19"/>
    </location>
</feature>
<dbReference type="Pfam" id="PF01190">
    <property type="entry name" value="Pollen_Ole_e_1"/>
    <property type="match status" value="1"/>
</dbReference>
<evidence type="ECO:0000256" key="1">
    <source>
        <dbReference type="ARBA" id="ARBA00010049"/>
    </source>
</evidence>
<dbReference type="InterPro" id="IPR006041">
    <property type="entry name" value="Pollen_Ole_e1_allergen"/>
</dbReference>
<evidence type="ECO:0000256" key="2">
    <source>
        <dbReference type="ARBA" id="ARBA00023157"/>
    </source>
</evidence>
<evidence type="ECO:0000256" key="3">
    <source>
        <dbReference type="SAM" id="SignalP"/>
    </source>
</evidence>
<name>A0A6P3ZVG0_ZIZJJ</name>
<dbReference type="RefSeq" id="XP_015885563.3">
    <property type="nucleotide sequence ID" value="XM_016030077.3"/>
</dbReference>
<protein>
    <submittedName>
        <fullName evidence="5">Pollen-specific protein C13</fullName>
    </submittedName>
</protein>
<gene>
    <name evidence="5" type="primary">LOC107420973</name>
</gene>
<keyword evidence="2" id="KW-1015">Disulfide bond</keyword>
<proteinExistence type="inferred from homology"/>
<evidence type="ECO:0000313" key="4">
    <source>
        <dbReference type="Proteomes" id="UP001652623"/>
    </source>
</evidence>
<dbReference type="FunCoup" id="A0A6P3ZVG0">
    <property type="interactions" value="394"/>
</dbReference>
<dbReference type="GeneID" id="107420973"/>
<dbReference type="PANTHER" id="PTHR31614">
    <property type="entry name" value="PROTEIN DOWNSTREAM OF FLC-RELATED"/>
    <property type="match status" value="1"/>
</dbReference>
<dbReference type="PANTHER" id="PTHR31614:SF5">
    <property type="entry name" value="ALLERGEN-LIKE PROTEIN BRSN20"/>
    <property type="match status" value="1"/>
</dbReference>
<keyword evidence="4" id="KW-1185">Reference proteome</keyword>
<reference evidence="5" key="1">
    <citation type="submission" date="2025-08" db="UniProtKB">
        <authorList>
            <consortium name="RefSeq"/>
        </authorList>
    </citation>
    <scope>IDENTIFICATION</scope>
    <source>
        <tissue evidence="5">Seedling</tissue>
    </source>
</reference>